<comment type="similarity">
    <text evidence="2 10">Belongs to the ABC-2 integral membrane protein family.</text>
</comment>
<name>A0A191WEA2_9MICO</name>
<keyword evidence="6 10" id="KW-0812">Transmembrane</keyword>
<keyword evidence="13" id="KW-1185">Reference proteome</keyword>
<dbReference type="InterPro" id="IPR000412">
    <property type="entry name" value="ABC_2_transport"/>
</dbReference>
<dbReference type="GO" id="GO:0046677">
    <property type="term" value="P:response to antibiotic"/>
    <property type="evidence" value="ECO:0007669"/>
    <property type="project" value="UniProtKB-KW"/>
</dbReference>
<dbReference type="GO" id="GO:0015920">
    <property type="term" value="P:lipopolysaccharide transport"/>
    <property type="evidence" value="ECO:0007669"/>
    <property type="project" value="TreeGrafter"/>
</dbReference>
<feature type="transmembrane region" description="Helical" evidence="10">
    <location>
        <begin position="239"/>
        <end position="259"/>
    </location>
</feature>
<evidence type="ECO:0000256" key="2">
    <source>
        <dbReference type="ARBA" id="ARBA00007783"/>
    </source>
</evidence>
<reference evidence="12 13" key="1">
    <citation type="journal article" date="2016" name="Int. J. Syst. Evol. Microbiol.">
        <title>Agromyces aureus sp. nov., isolated from the rhizosphere of Salix caprea L. grown in a heavy-metal-contaminated soil.</title>
        <authorList>
            <person name="Corretto E."/>
            <person name="Antonielli L."/>
            <person name="Sessitsch A."/>
            <person name="Compant S."/>
            <person name="Gorfer M."/>
            <person name="Kuffner M."/>
            <person name="Brader G."/>
        </authorList>
    </citation>
    <scope>NUCLEOTIDE SEQUENCE [LARGE SCALE GENOMIC DNA]</scope>
    <source>
        <strain evidence="12 13">AR33</strain>
    </source>
</reference>
<feature type="transmembrane region" description="Helical" evidence="10">
    <location>
        <begin position="154"/>
        <end position="177"/>
    </location>
</feature>
<keyword evidence="7 10" id="KW-1133">Transmembrane helix</keyword>
<protein>
    <recommendedName>
        <fullName evidence="10">Transport permease protein</fullName>
    </recommendedName>
</protein>
<evidence type="ECO:0000256" key="1">
    <source>
        <dbReference type="ARBA" id="ARBA00004429"/>
    </source>
</evidence>
<dbReference type="GO" id="GO:0043190">
    <property type="term" value="C:ATP-binding cassette (ABC) transporter complex"/>
    <property type="evidence" value="ECO:0007669"/>
    <property type="project" value="InterPro"/>
</dbReference>
<evidence type="ECO:0000256" key="9">
    <source>
        <dbReference type="ARBA" id="ARBA00023251"/>
    </source>
</evidence>
<feature type="transmembrane region" description="Helical" evidence="10">
    <location>
        <begin position="75"/>
        <end position="94"/>
    </location>
</feature>
<feature type="domain" description="ABC transmembrane type-2" evidence="11">
    <location>
        <begin position="43"/>
        <end position="262"/>
    </location>
</feature>
<evidence type="ECO:0000256" key="5">
    <source>
        <dbReference type="ARBA" id="ARBA00022519"/>
    </source>
</evidence>
<evidence type="ECO:0000256" key="8">
    <source>
        <dbReference type="ARBA" id="ARBA00023136"/>
    </source>
</evidence>
<dbReference type="PANTHER" id="PTHR30413:SF8">
    <property type="entry name" value="TRANSPORT PERMEASE PROTEIN"/>
    <property type="match status" value="1"/>
</dbReference>
<comment type="subcellular location">
    <subcellularLocation>
        <location evidence="1">Cell inner membrane</location>
        <topology evidence="1">Multi-pass membrane protein</topology>
    </subcellularLocation>
    <subcellularLocation>
        <location evidence="10">Cell membrane</location>
        <topology evidence="10">Multi-pass membrane protein</topology>
    </subcellularLocation>
</comment>
<evidence type="ECO:0000313" key="13">
    <source>
        <dbReference type="Proteomes" id="UP000078437"/>
    </source>
</evidence>
<keyword evidence="8 10" id="KW-0472">Membrane</keyword>
<dbReference type="Proteomes" id="UP000078437">
    <property type="component" value="Chromosome"/>
</dbReference>
<dbReference type="GO" id="GO:0140359">
    <property type="term" value="F:ABC-type transporter activity"/>
    <property type="evidence" value="ECO:0007669"/>
    <property type="project" value="InterPro"/>
</dbReference>
<dbReference type="OrthoDB" id="9789409at2"/>
<feature type="transmembrane region" description="Helical" evidence="10">
    <location>
        <begin position="189"/>
        <end position="205"/>
    </location>
</feature>
<dbReference type="AlphaFoldDB" id="A0A191WEA2"/>
<evidence type="ECO:0000256" key="6">
    <source>
        <dbReference type="ARBA" id="ARBA00022692"/>
    </source>
</evidence>
<evidence type="ECO:0000256" key="4">
    <source>
        <dbReference type="ARBA" id="ARBA00022475"/>
    </source>
</evidence>
<feature type="transmembrane region" description="Helical" evidence="10">
    <location>
        <begin position="130"/>
        <end position="148"/>
    </location>
</feature>
<gene>
    <name evidence="12" type="ORF">ATC03_07650</name>
</gene>
<dbReference type="PROSITE" id="PS51012">
    <property type="entry name" value="ABC_TM2"/>
    <property type="match status" value="1"/>
</dbReference>
<dbReference type="RefSeq" id="WP_067875164.1">
    <property type="nucleotide sequence ID" value="NZ_CP013979.1"/>
</dbReference>
<organism evidence="12 13">
    <name type="scientific">Agromyces aureus</name>
    <dbReference type="NCBI Taxonomy" id="453304"/>
    <lineage>
        <taxon>Bacteria</taxon>
        <taxon>Bacillati</taxon>
        <taxon>Actinomycetota</taxon>
        <taxon>Actinomycetes</taxon>
        <taxon>Micrococcales</taxon>
        <taxon>Microbacteriaceae</taxon>
        <taxon>Agromyces</taxon>
    </lineage>
</organism>
<dbReference type="PANTHER" id="PTHR30413">
    <property type="entry name" value="INNER MEMBRANE TRANSPORT PERMEASE"/>
    <property type="match status" value="1"/>
</dbReference>
<accession>A0A191WEA2</accession>
<keyword evidence="4 10" id="KW-1003">Cell membrane</keyword>
<feature type="transmembrane region" description="Helical" evidence="10">
    <location>
        <begin position="42"/>
        <end position="63"/>
    </location>
</feature>
<dbReference type="KEGG" id="agy:ATC03_07650"/>
<evidence type="ECO:0000259" key="11">
    <source>
        <dbReference type="PROSITE" id="PS51012"/>
    </source>
</evidence>
<keyword evidence="3 10" id="KW-0813">Transport</keyword>
<dbReference type="InterPro" id="IPR013525">
    <property type="entry name" value="ABC2_TM"/>
</dbReference>
<dbReference type="STRING" id="453304.ATC03_07650"/>
<proteinExistence type="inferred from homology"/>
<dbReference type="InterPro" id="IPR047817">
    <property type="entry name" value="ABC2_TM_bact-type"/>
</dbReference>
<evidence type="ECO:0000313" key="12">
    <source>
        <dbReference type="EMBL" id="ANJ26605.1"/>
    </source>
</evidence>
<sequence>MSTTSVAYGDAHPLQRTRWSRYRHSLWLLTTRDLKVRYSTSALGYIWSVLDPLVMAGIYWFVFTQVFDRSVGQQPYIVFLLSALLPWMWFNGAVSDSTRAFLKDAKLVRSTMIPRTIWVNRIVLSKGIEFLLALPVLALFAIVFQAPVNWNLALFPLAIALQAVLTAGVCLIVAPLVVFFRDLERAVKLALRFLFYASPIIYGVADLPGQLHVWAAFNPLSGIFGLYRSAFFAQELDWFDVAIAALMSGALLAVGLLVFRGSVRQVLKEI</sequence>
<dbReference type="EMBL" id="CP013979">
    <property type="protein sequence ID" value="ANJ26605.1"/>
    <property type="molecule type" value="Genomic_DNA"/>
</dbReference>
<keyword evidence="9" id="KW-0046">Antibiotic resistance</keyword>
<evidence type="ECO:0000256" key="10">
    <source>
        <dbReference type="RuleBase" id="RU361157"/>
    </source>
</evidence>
<dbReference type="Pfam" id="PF01061">
    <property type="entry name" value="ABC2_membrane"/>
    <property type="match status" value="1"/>
</dbReference>
<evidence type="ECO:0000256" key="3">
    <source>
        <dbReference type="ARBA" id="ARBA00022448"/>
    </source>
</evidence>
<evidence type="ECO:0000256" key="7">
    <source>
        <dbReference type="ARBA" id="ARBA00022989"/>
    </source>
</evidence>
<dbReference type="PRINTS" id="PR00164">
    <property type="entry name" value="ABC2TRNSPORT"/>
</dbReference>
<reference evidence="13" key="2">
    <citation type="submission" date="2016-01" db="EMBL/GenBank/DDBJ databases">
        <title>Complete genome sequence of Agromyces aureus AR33T and comparison with related organisms.</title>
        <authorList>
            <person name="Corretto E."/>
            <person name="Antonielli L."/>
            <person name="Sessitsch A."/>
            <person name="Brader G."/>
        </authorList>
    </citation>
    <scope>NUCLEOTIDE SEQUENCE [LARGE SCALE GENOMIC DNA]</scope>
    <source>
        <strain evidence="13">AR33</strain>
    </source>
</reference>
<keyword evidence="5" id="KW-0997">Cell inner membrane</keyword>